<feature type="transmembrane region" description="Helical" evidence="1">
    <location>
        <begin position="72"/>
        <end position="93"/>
    </location>
</feature>
<keyword evidence="3" id="KW-1185">Reference proteome</keyword>
<dbReference type="AlphaFoldDB" id="A0AAV6HGQ2"/>
<accession>A0AAV6HGQ2</accession>
<dbReference type="Proteomes" id="UP000823561">
    <property type="component" value="Chromosome 2"/>
</dbReference>
<keyword evidence="1" id="KW-1133">Transmembrane helix</keyword>
<protein>
    <submittedName>
        <fullName evidence="2">Uncharacterized protein</fullName>
    </submittedName>
</protein>
<feature type="transmembrane region" description="Helical" evidence="1">
    <location>
        <begin position="39"/>
        <end position="60"/>
    </location>
</feature>
<comment type="caution">
    <text evidence="2">The sequence shown here is derived from an EMBL/GenBank/DDBJ whole genome shotgun (WGS) entry which is preliminary data.</text>
</comment>
<organism evidence="2 3">
    <name type="scientific">Alosa alosa</name>
    <name type="common">allis shad</name>
    <dbReference type="NCBI Taxonomy" id="278164"/>
    <lineage>
        <taxon>Eukaryota</taxon>
        <taxon>Metazoa</taxon>
        <taxon>Chordata</taxon>
        <taxon>Craniata</taxon>
        <taxon>Vertebrata</taxon>
        <taxon>Euteleostomi</taxon>
        <taxon>Actinopterygii</taxon>
        <taxon>Neopterygii</taxon>
        <taxon>Teleostei</taxon>
        <taxon>Clupei</taxon>
        <taxon>Clupeiformes</taxon>
        <taxon>Clupeoidei</taxon>
        <taxon>Clupeidae</taxon>
        <taxon>Alosa</taxon>
    </lineage>
</organism>
<sequence>MHQQPPRTALSIFLSLSLTLIHTLPHSLFSFISTVSHSLYLSFFLFLSLSFTLSLILSFLSYPLSLILSHPLSLSLSLSLLGLLWWLGHVAALCRAARLCALCGGPWVWEQSEHFLSEPFHAARPPADILLQMTYCKTPLHICQWLLAGPGSGPRLKIQIRSVWRVHWPQTPPLESILGEEQTDRCNVMPLSLMDRTRCFQVTAASSP</sequence>
<evidence type="ECO:0000256" key="1">
    <source>
        <dbReference type="SAM" id="Phobius"/>
    </source>
</evidence>
<name>A0AAV6HGQ2_9TELE</name>
<evidence type="ECO:0000313" key="3">
    <source>
        <dbReference type="Proteomes" id="UP000823561"/>
    </source>
</evidence>
<keyword evidence="1" id="KW-0812">Transmembrane</keyword>
<reference evidence="2" key="1">
    <citation type="submission" date="2020-10" db="EMBL/GenBank/DDBJ databases">
        <title>Chromosome-scale genome assembly of the Allis shad, Alosa alosa.</title>
        <authorList>
            <person name="Margot Z."/>
            <person name="Christophe K."/>
            <person name="Cabau C."/>
            <person name="Louis A."/>
            <person name="Berthelot C."/>
            <person name="Parey E."/>
            <person name="Roest Crollius H."/>
            <person name="Montfort J."/>
            <person name="Robinson-Rechavi M."/>
            <person name="Bucao C."/>
            <person name="Bouchez O."/>
            <person name="Gislard M."/>
            <person name="Lluch J."/>
            <person name="Milhes M."/>
            <person name="Lampietro C."/>
            <person name="Lopez Roques C."/>
            <person name="Donnadieu C."/>
            <person name="Braasch I."/>
            <person name="Desvignes T."/>
            <person name="Postlethwait J."/>
            <person name="Bobe J."/>
            <person name="Guiguen Y."/>
        </authorList>
    </citation>
    <scope>NUCLEOTIDE SEQUENCE</scope>
    <source>
        <strain evidence="2">M-15738</strain>
        <tissue evidence="2">Blood</tissue>
    </source>
</reference>
<dbReference type="EMBL" id="JADWDJ010000002">
    <property type="protein sequence ID" value="KAG5284741.1"/>
    <property type="molecule type" value="Genomic_DNA"/>
</dbReference>
<evidence type="ECO:0000313" key="2">
    <source>
        <dbReference type="EMBL" id="KAG5284741.1"/>
    </source>
</evidence>
<keyword evidence="1" id="KW-0472">Membrane</keyword>
<gene>
    <name evidence="2" type="ORF">AALO_G00029960</name>
</gene>
<proteinExistence type="predicted"/>